<feature type="coiled-coil region" evidence="1">
    <location>
        <begin position="5"/>
        <end position="39"/>
    </location>
</feature>
<dbReference type="WBParaSite" id="GPUH_0002243001-mRNA-1">
    <property type="protein sequence ID" value="GPUH_0002243001-mRNA-1"/>
    <property type="gene ID" value="GPUH_0002243001"/>
</dbReference>
<evidence type="ECO:0000313" key="2">
    <source>
        <dbReference type="WBParaSite" id="GPUH_0002243001-mRNA-1"/>
    </source>
</evidence>
<name>A0A183EN62_9BILA</name>
<accession>A0A183EN62</accession>
<protein>
    <submittedName>
        <fullName evidence="2">Lamin</fullName>
    </submittedName>
</protein>
<keyword evidence="1" id="KW-0175">Coiled coil</keyword>
<dbReference type="AlphaFoldDB" id="A0A183EN62"/>
<evidence type="ECO:0000256" key="1">
    <source>
        <dbReference type="SAM" id="Coils"/>
    </source>
</evidence>
<proteinExistence type="predicted"/>
<reference evidence="2" key="1">
    <citation type="submission" date="2016-06" db="UniProtKB">
        <authorList>
            <consortium name="WormBaseParasite"/>
        </authorList>
    </citation>
    <scope>IDENTIFICATION</scope>
</reference>
<organism evidence="2">
    <name type="scientific">Gongylonema pulchrum</name>
    <dbReference type="NCBI Taxonomy" id="637853"/>
    <lineage>
        <taxon>Eukaryota</taxon>
        <taxon>Metazoa</taxon>
        <taxon>Ecdysozoa</taxon>
        <taxon>Nematoda</taxon>
        <taxon>Chromadorea</taxon>
        <taxon>Rhabditida</taxon>
        <taxon>Spirurina</taxon>
        <taxon>Spiruromorpha</taxon>
        <taxon>Spiruroidea</taxon>
        <taxon>Gongylonematidae</taxon>
        <taxon>Gongylonema</taxon>
    </lineage>
</organism>
<sequence length="55" mass="6833">LEDLNDIYREQAETALRANQNLKDELQRTQDELKRFLHEREMERYLQRQNDEVNN</sequence>